<sequence>MSLHYLQPPLMNNLGQAVSPSLKSPDSSVEVHRDIVQPTVSSTKDDSWEVGMIEKLHNLQTKIDEILECCKSKCLEKNNTVREVKQLKTVKMVLPVRKCVPCPCPSTPTTCPIVPADHCPCGVQIGQLLPCPIAPGKKFFALVANMLSKITYTTETYNLNIKISFSLLFVSYKLNYSHLLFSGVFQIRNQRRKRQMSEVIVPLDDKRAIEYLRKLGYVEESSLSPANICHPTNLPANILSPDEVVTSILRTAALAPIPIQSFQGALAAHQQIPIQLLANYSQYIPAQQSLLGGISGVQPMNFALLPQQQEKQQRLASAGSVEQSKLTDFFASQSGNQLNDACFIFVPFFSFDSSLN</sequence>
<reference evidence="2" key="1">
    <citation type="submission" date="2017-02" db="UniProtKB">
        <authorList>
            <consortium name="WormBaseParasite"/>
        </authorList>
    </citation>
    <scope>IDENTIFICATION</scope>
</reference>
<dbReference type="AlphaFoldDB" id="A0A0R3RFR4"/>
<name>A0A0R3RFR4_9BILA</name>
<evidence type="ECO:0000313" key="1">
    <source>
        <dbReference type="Proteomes" id="UP000050640"/>
    </source>
</evidence>
<organism evidence="1 2">
    <name type="scientific">Elaeophora elaphi</name>
    <dbReference type="NCBI Taxonomy" id="1147741"/>
    <lineage>
        <taxon>Eukaryota</taxon>
        <taxon>Metazoa</taxon>
        <taxon>Ecdysozoa</taxon>
        <taxon>Nematoda</taxon>
        <taxon>Chromadorea</taxon>
        <taxon>Rhabditida</taxon>
        <taxon>Spirurina</taxon>
        <taxon>Spiruromorpha</taxon>
        <taxon>Filarioidea</taxon>
        <taxon>Onchocercidae</taxon>
        <taxon>Elaeophora</taxon>
    </lineage>
</organism>
<accession>A0A0R3RFR4</accession>
<dbReference type="Proteomes" id="UP000050640">
    <property type="component" value="Unplaced"/>
</dbReference>
<protein>
    <submittedName>
        <fullName evidence="2">Uncharacterized protein</fullName>
    </submittedName>
</protein>
<keyword evidence="1" id="KW-1185">Reference proteome</keyword>
<dbReference type="WBParaSite" id="EEL_0000021001-mRNA-1">
    <property type="protein sequence ID" value="EEL_0000021001-mRNA-1"/>
    <property type="gene ID" value="EEL_0000021001"/>
</dbReference>
<proteinExistence type="predicted"/>
<evidence type="ECO:0000313" key="2">
    <source>
        <dbReference type="WBParaSite" id="EEL_0000021001-mRNA-1"/>
    </source>
</evidence>